<dbReference type="PANTHER" id="PTHR33877:SF2">
    <property type="entry name" value="OS07G0170200 PROTEIN"/>
    <property type="match status" value="1"/>
</dbReference>
<dbReference type="Pfam" id="PF14239">
    <property type="entry name" value="RRXRR"/>
    <property type="match status" value="1"/>
</dbReference>
<dbReference type="EMBL" id="APVH01000013">
    <property type="protein sequence ID" value="EPX83866.1"/>
    <property type="molecule type" value="Genomic_DNA"/>
</dbReference>
<evidence type="ECO:0000259" key="1">
    <source>
        <dbReference type="SMART" id="SM00507"/>
    </source>
</evidence>
<protein>
    <submittedName>
        <fullName evidence="2">HNH endonuclease</fullName>
    </submittedName>
</protein>
<sequence>MSNYVFVLDDARRPLSPTSPARARQLLRNGKAAVFRRYPFTIILKRKVPDAEPAPVEVKIDPGSKVTGLALVQGDKVLWGGELTHRGHQIRERLQMRRERRRGRRNKLRYRKPRYRTKAQINNAGRKRQKGWLAPSLMHRVETIMTWMDRFRRYAPASSIAMELVRFDLQQMQNPEISGVEYQQGELAGFEVKEYLLAKWGRKCAYCGAEGRPLEVEHIQPRSRGGSNRVSNLTLACTKCNQAKGNKPVEAFLSSKPDLLARIMKQAKQPLRDAASVNSTRWALFTALKMTGLPVTTGTGGRTKYNRKRMGWAKAHWLDAAAVGNVDALTLRTDKPLVIYAKGQGGRQKGVFDKHGQPRRNKAGAAQIRPLKPIHGWRSGDIAKARGLEGRISPRTRGNFELRAAGQKPRSFPPRDFKAIHRNDGYAYQ</sequence>
<dbReference type="InterPro" id="IPR052892">
    <property type="entry name" value="NA-targeting_endonuclease"/>
</dbReference>
<name>S9QR30_9RHOB</name>
<dbReference type="STRING" id="1123237.Salmuc_01641"/>
<dbReference type="Proteomes" id="UP000015347">
    <property type="component" value="Unassembled WGS sequence"/>
</dbReference>
<proteinExistence type="predicted"/>
<dbReference type="RefSeq" id="WP_021119928.1">
    <property type="nucleotide sequence ID" value="NZ_KE557274.1"/>
</dbReference>
<dbReference type="GO" id="GO:0004519">
    <property type="term" value="F:endonuclease activity"/>
    <property type="evidence" value="ECO:0007669"/>
    <property type="project" value="UniProtKB-KW"/>
</dbReference>
<dbReference type="Gene3D" id="1.10.30.50">
    <property type="match status" value="1"/>
</dbReference>
<keyword evidence="2" id="KW-0378">Hydrolase</keyword>
<dbReference type="HOGENOM" id="CLU_036716_0_0_5"/>
<comment type="caution">
    <text evidence="2">The sequence shown here is derived from an EMBL/GenBank/DDBJ whole genome shotgun (WGS) entry which is preliminary data.</text>
</comment>
<evidence type="ECO:0000313" key="2">
    <source>
        <dbReference type="EMBL" id="EPX83866.1"/>
    </source>
</evidence>
<dbReference type="GO" id="GO:0008270">
    <property type="term" value="F:zinc ion binding"/>
    <property type="evidence" value="ECO:0007669"/>
    <property type="project" value="InterPro"/>
</dbReference>
<gene>
    <name evidence="2" type="ORF">Salmuc_01641</name>
</gene>
<dbReference type="PANTHER" id="PTHR33877">
    <property type="entry name" value="SLL1193 PROTEIN"/>
    <property type="match status" value="1"/>
</dbReference>
<dbReference type="eggNOG" id="COG1403">
    <property type="taxonomic scope" value="Bacteria"/>
</dbReference>
<organism evidence="2 3">
    <name type="scientific">Salipiger mucosus DSM 16094</name>
    <dbReference type="NCBI Taxonomy" id="1123237"/>
    <lineage>
        <taxon>Bacteria</taxon>
        <taxon>Pseudomonadati</taxon>
        <taxon>Pseudomonadota</taxon>
        <taxon>Alphaproteobacteria</taxon>
        <taxon>Rhodobacterales</taxon>
        <taxon>Roseobacteraceae</taxon>
        <taxon>Salipiger</taxon>
    </lineage>
</organism>
<reference evidence="2" key="1">
    <citation type="journal article" date="2013" name="Stand. Genomic Sci.">
        <title>Genome sequence of the exopolysaccharide-producing Salipiger mucosustype strain (A3T), a moderately halophilic member of the Roseobacterclade.</title>
        <authorList>
            <person name="Riedel T."/>
            <person name="Spring S."/>
            <person name="Fiebig A."/>
            <person name="Petersen J."/>
            <person name="Goeker M."/>
            <person name="Klenk H.-P."/>
        </authorList>
    </citation>
    <scope>NUCLEOTIDE SEQUENCE [LARGE SCALE GENOMIC DNA]</scope>
    <source>
        <strain evidence="2">DSM 16094</strain>
    </source>
</reference>
<dbReference type="OrthoDB" id="7807589at2"/>
<dbReference type="InterPro" id="IPR002711">
    <property type="entry name" value="HNH"/>
</dbReference>
<feature type="domain" description="HNH nuclease" evidence="1">
    <location>
        <begin position="191"/>
        <end position="242"/>
    </location>
</feature>
<dbReference type="NCBIfam" id="NF040563">
    <property type="entry name" value="guided_IscB"/>
    <property type="match status" value="1"/>
</dbReference>
<dbReference type="InterPro" id="IPR025938">
    <property type="entry name" value="RRXRR_dom"/>
</dbReference>
<keyword evidence="2" id="KW-0540">Nuclease</keyword>
<keyword evidence="3" id="KW-1185">Reference proteome</keyword>
<dbReference type="InterPro" id="IPR003615">
    <property type="entry name" value="HNH_nuc"/>
</dbReference>
<dbReference type="AlphaFoldDB" id="S9QR30"/>
<keyword evidence="2" id="KW-0255">Endonuclease</keyword>
<dbReference type="InterPro" id="IPR047693">
    <property type="entry name" value="RNA-guided_IscB-like"/>
</dbReference>
<dbReference type="GO" id="GO:0003676">
    <property type="term" value="F:nucleic acid binding"/>
    <property type="evidence" value="ECO:0007669"/>
    <property type="project" value="InterPro"/>
</dbReference>
<dbReference type="SMART" id="SM00507">
    <property type="entry name" value="HNHc"/>
    <property type="match status" value="1"/>
</dbReference>
<dbReference type="Pfam" id="PF01844">
    <property type="entry name" value="HNH"/>
    <property type="match status" value="1"/>
</dbReference>
<accession>S9QR30</accession>
<evidence type="ECO:0000313" key="3">
    <source>
        <dbReference type="Proteomes" id="UP000015347"/>
    </source>
</evidence>
<dbReference type="CDD" id="cd00085">
    <property type="entry name" value="HNHc"/>
    <property type="match status" value="1"/>
</dbReference>